<organism evidence="2 3">
    <name type="scientific">Actinocorallia libanotica</name>
    <dbReference type="NCBI Taxonomy" id="46162"/>
    <lineage>
        <taxon>Bacteria</taxon>
        <taxon>Bacillati</taxon>
        <taxon>Actinomycetota</taxon>
        <taxon>Actinomycetes</taxon>
        <taxon>Streptosporangiales</taxon>
        <taxon>Thermomonosporaceae</taxon>
        <taxon>Actinocorallia</taxon>
    </lineage>
</organism>
<dbReference type="EMBL" id="BAAAHH010000038">
    <property type="protein sequence ID" value="GAA0965527.1"/>
    <property type="molecule type" value="Genomic_DNA"/>
</dbReference>
<dbReference type="RefSeq" id="WP_344245529.1">
    <property type="nucleotide sequence ID" value="NZ_BAAAHH010000038.1"/>
</dbReference>
<proteinExistence type="predicted"/>
<comment type="caution">
    <text evidence="2">The sequence shown here is derived from an EMBL/GenBank/DDBJ whole genome shotgun (WGS) entry which is preliminary data.</text>
</comment>
<gene>
    <name evidence="2" type="ORF">GCM10009550_65920</name>
</gene>
<evidence type="ECO:0000313" key="3">
    <source>
        <dbReference type="Proteomes" id="UP001500665"/>
    </source>
</evidence>
<reference evidence="3" key="1">
    <citation type="journal article" date="2019" name="Int. J. Syst. Evol. Microbiol.">
        <title>The Global Catalogue of Microorganisms (GCM) 10K type strain sequencing project: providing services to taxonomists for standard genome sequencing and annotation.</title>
        <authorList>
            <consortium name="The Broad Institute Genomics Platform"/>
            <consortium name="The Broad Institute Genome Sequencing Center for Infectious Disease"/>
            <person name="Wu L."/>
            <person name="Ma J."/>
        </authorList>
    </citation>
    <scope>NUCLEOTIDE SEQUENCE [LARGE SCALE GENOMIC DNA]</scope>
    <source>
        <strain evidence="3">JCM 10696</strain>
    </source>
</reference>
<accession>A0ABP4CG65</accession>
<evidence type="ECO:0000313" key="2">
    <source>
        <dbReference type="EMBL" id="GAA0965527.1"/>
    </source>
</evidence>
<feature type="region of interest" description="Disordered" evidence="1">
    <location>
        <begin position="153"/>
        <end position="173"/>
    </location>
</feature>
<name>A0ABP4CG65_9ACTN</name>
<sequence>MTRQRLRVHVEYYQYLLAPLDADIGDPDYTGNGLVWVNEESGAIVISTGLDTGDLDLEVQVVEAAPPLDTGGWDEVVETSAVLTGTSLFIGGPTDDDPQEIPLPAEEDQARSYRVRVHARGRDAGRKAGYIRAEAGDALLEYHRIVLWPASPAPEEPIKLTDDVGAQTRQSSS</sequence>
<keyword evidence="3" id="KW-1185">Reference proteome</keyword>
<evidence type="ECO:0000256" key="1">
    <source>
        <dbReference type="SAM" id="MobiDB-lite"/>
    </source>
</evidence>
<protein>
    <submittedName>
        <fullName evidence="2">Uncharacterized protein</fullName>
    </submittedName>
</protein>
<dbReference type="Proteomes" id="UP001500665">
    <property type="component" value="Unassembled WGS sequence"/>
</dbReference>